<feature type="region of interest" description="Disordered" evidence="2">
    <location>
        <begin position="92"/>
        <end position="116"/>
    </location>
</feature>
<evidence type="ECO:0000259" key="3">
    <source>
        <dbReference type="Pfam" id="PF00632"/>
    </source>
</evidence>
<dbReference type="Proteomes" id="UP000694844">
    <property type="component" value="Chromosome 3"/>
</dbReference>
<keyword evidence="1" id="KW-0833">Ubl conjugation pathway</keyword>
<dbReference type="InterPro" id="IPR000569">
    <property type="entry name" value="HECT_dom"/>
</dbReference>
<feature type="compositionally biased region" description="Basic and acidic residues" evidence="2">
    <location>
        <begin position="92"/>
        <end position="103"/>
    </location>
</feature>
<feature type="region of interest" description="Disordered" evidence="2">
    <location>
        <begin position="239"/>
        <end position="284"/>
    </location>
</feature>
<name>A0A8B8DF00_CRAVI</name>
<evidence type="ECO:0000256" key="1">
    <source>
        <dbReference type="ARBA" id="ARBA00022786"/>
    </source>
</evidence>
<dbReference type="Gene3D" id="3.30.2410.10">
    <property type="entry name" value="Hect, E3 ligase catalytic domain"/>
    <property type="match status" value="1"/>
</dbReference>
<feature type="domain" description="HECT" evidence="3">
    <location>
        <begin position="648"/>
        <end position="724"/>
    </location>
</feature>
<gene>
    <name evidence="5" type="primary">LOC111126294</name>
</gene>
<evidence type="ECO:0000256" key="2">
    <source>
        <dbReference type="SAM" id="MobiDB-lite"/>
    </source>
</evidence>
<dbReference type="GeneID" id="111126294"/>
<dbReference type="InterPro" id="IPR035983">
    <property type="entry name" value="Hect_E3_ubiquitin_ligase"/>
</dbReference>
<feature type="compositionally biased region" description="Basic residues" evidence="2">
    <location>
        <begin position="246"/>
        <end position="258"/>
    </location>
</feature>
<evidence type="ECO:0000313" key="4">
    <source>
        <dbReference type="Proteomes" id="UP000694844"/>
    </source>
</evidence>
<dbReference type="GO" id="GO:0004842">
    <property type="term" value="F:ubiquitin-protein transferase activity"/>
    <property type="evidence" value="ECO:0007669"/>
    <property type="project" value="InterPro"/>
</dbReference>
<keyword evidence="4" id="KW-1185">Reference proteome</keyword>
<reference evidence="5" key="1">
    <citation type="submission" date="2025-08" db="UniProtKB">
        <authorList>
            <consortium name="RefSeq"/>
        </authorList>
    </citation>
    <scope>IDENTIFICATION</scope>
    <source>
        <tissue evidence="5">Whole sample</tissue>
    </source>
</reference>
<sequence length="736" mass="84299">MEESPDETESSQIIDFLKSREVDPSLLQKIKDEKIDYATLADLGEDQIKGIIPLKLGDLHAAKRFCIEALKKKKQTVRCSSLIQKWKKKTKEAMKMKNDKSDSTTDSSEDSPVDHRRLRLAGNQNATKLERKIEIGWFDFDFTRMEYHQVKSLIKGGGTRGVTALKAWKPKDILEHAQKIFFPKGTSKRGKLSQFNFELRDFSAQNIPDESTVGDMYESTNVKMLRYYMFTKRNDQGYESDDLCSPKRKSSKSLKAKNRAYSDDEESLPELTAPRKSTTPVPNQPLILDETQLYSLPDLEIPTENTSPRSDTCEPHSFNDIQLQTSGSSAILGSDTPTTSSAYMLVDDEINFRLTDENTNVITVRNPAETVSIYFGIGDDFGDAPIPLNVPIRNIDEEQIVLPNTPPPSTQKVRFHQGNIFQELINLYKEENFQLDESIYKVERVLPNGETEKGEGIGLIRDIFTEFWDSFYSKCNGGDLKVPILRHDMGEEEWQAVGRIILNGYKLMEYFPIRLAKPLFEDALFGENLTDLTEVFLQIVPPAEQIVLRNAVENFDATDFEELCDILSSHDCLKLPNAGNIKGILKEISHKEILQEPKFIIECWKPVLRTFLQMKRSDLDEIYEKKIPTVKKVLQLIKFPTDMDFIQQTTANHLKRFVRSLDKQQLEAFIRFCTGSNILSEEIKVEFNKMDGFGRRPSAQTCGCVLKIPTTYDSFTEMREEFKNILTSNVWEMGYV</sequence>
<dbReference type="SUPFAM" id="SSF56204">
    <property type="entry name" value="Hect, E3 ligase catalytic domain"/>
    <property type="match status" value="1"/>
</dbReference>
<accession>A0A8B8DF00</accession>
<protein>
    <submittedName>
        <fullName evidence="5">Uncharacterized protein LOC111126294</fullName>
    </submittedName>
</protein>
<dbReference type="KEGG" id="cvn:111126294"/>
<evidence type="ECO:0000313" key="5">
    <source>
        <dbReference type="RefSeq" id="XP_022326523.1"/>
    </source>
</evidence>
<organism evidence="4 5">
    <name type="scientific">Crassostrea virginica</name>
    <name type="common">Eastern oyster</name>
    <dbReference type="NCBI Taxonomy" id="6565"/>
    <lineage>
        <taxon>Eukaryota</taxon>
        <taxon>Metazoa</taxon>
        <taxon>Spiralia</taxon>
        <taxon>Lophotrochozoa</taxon>
        <taxon>Mollusca</taxon>
        <taxon>Bivalvia</taxon>
        <taxon>Autobranchia</taxon>
        <taxon>Pteriomorphia</taxon>
        <taxon>Ostreida</taxon>
        <taxon>Ostreoidea</taxon>
        <taxon>Ostreidae</taxon>
        <taxon>Crassostrea</taxon>
    </lineage>
</organism>
<proteinExistence type="predicted"/>
<dbReference type="Pfam" id="PF00632">
    <property type="entry name" value="HECT"/>
    <property type="match status" value="1"/>
</dbReference>
<dbReference type="RefSeq" id="XP_022326523.1">
    <property type="nucleotide sequence ID" value="XM_022470815.1"/>
</dbReference>
<dbReference type="AlphaFoldDB" id="A0A8B8DF00"/>